<feature type="binding site" evidence="7">
    <location>
        <position position="179"/>
    </location>
    <ligand>
        <name>S-adenosyl-L-methionine</name>
        <dbReference type="ChEBI" id="CHEBI:59789"/>
    </ligand>
</feature>
<evidence type="ECO:0000259" key="8">
    <source>
        <dbReference type="PROSITE" id="PS51686"/>
    </source>
</evidence>
<dbReference type="Gene3D" id="2.30.130.60">
    <property type="match status" value="1"/>
</dbReference>
<dbReference type="GO" id="GO:0006396">
    <property type="term" value="P:RNA processing"/>
    <property type="evidence" value="ECO:0007669"/>
    <property type="project" value="InterPro"/>
</dbReference>
<comment type="caution">
    <text evidence="7">Lacks conserved residue(s) required for the propagation of feature annotation.</text>
</comment>
<dbReference type="GO" id="GO:0008173">
    <property type="term" value="F:RNA methyltransferase activity"/>
    <property type="evidence" value="ECO:0007669"/>
    <property type="project" value="InterPro"/>
</dbReference>
<dbReference type="PROSITE" id="PS01153">
    <property type="entry name" value="NOL1_NOP2_SUN"/>
    <property type="match status" value="1"/>
</dbReference>
<dbReference type="Pfam" id="PF13636">
    <property type="entry name" value="Methyltranf_PUA"/>
    <property type="match status" value="1"/>
</dbReference>
<dbReference type="InterPro" id="IPR018314">
    <property type="entry name" value="RsmB/NOL1/NOP2-like_CS"/>
</dbReference>
<comment type="caution">
    <text evidence="9">The sequence shown here is derived from an EMBL/GenBank/DDBJ whole genome shotgun (WGS) entry which is preliminary data.</text>
</comment>
<dbReference type="SUPFAM" id="SSF53335">
    <property type="entry name" value="S-adenosyl-L-methionine-dependent methyltransferases"/>
    <property type="match status" value="1"/>
</dbReference>
<keyword evidence="2" id="KW-0963">Cytoplasm</keyword>
<dbReference type="Pfam" id="PF01189">
    <property type="entry name" value="Methyltr_RsmB-F"/>
    <property type="match status" value="1"/>
</dbReference>
<dbReference type="PANTHER" id="PTHR22807">
    <property type="entry name" value="NOP2 YEAST -RELATED NOL1/NOP2/FMU SUN DOMAIN-CONTAINING"/>
    <property type="match status" value="1"/>
</dbReference>
<proteinExistence type="inferred from homology"/>
<keyword evidence="6 7" id="KW-0694">RNA-binding</keyword>
<evidence type="ECO:0000256" key="2">
    <source>
        <dbReference type="ARBA" id="ARBA00022490"/>
    </source>
</evidence>
<evidence type="ECO:0000256" key="6">
    <source>
        <dbReference type="ARBA" id="ARBA00022884"/>
    </source>
</evidence>
<dbReference type="Pfam" id="PF17125">
    <property type="entry name" value="Methyltr_RsmF_N"/>
    <property type="match status" value="1"/>
</dbReference>
<name>A0A7C4X9V3_UNCW3</name>
<keyword evidence="3 7" id="KW-0489">Methyltransferase</keyword>
<evidence type="ECO:0000256" key="4">
    <source>
        <dbReference type="ARBA" id="ARBA00022679"/>
    </source>
</evidence>
<evidence type="ECO:0000256" key="1">
    <source>
        <dbReference type="ARBA" id="ARBA00007494"/>
    </source>
</evidence>
<keyword evidence="5 7" id="KW-0949">S-adenosyl-L-methionine</keyword>
<dbReference type="GO" id="GO:0003723">
    <property type="term" value="F:RNA binding"/>
    <property type="evidence" value="ECO:0007669"/>
    <property type="project" value="UniProtKB-UniRule"/>
</dbReference>
<dbReference type="GO" id="GO:0008757">
    <property type="term" value="F:S-adenosylmethionine-dependent methyltransferase activity"/>
    <property type="evidence" value="ECO:0007669"/>
    <property type="project" value="InterPro"/>
</dbReference>
<dbReference type="InterPro" id="IPR049560">
    <property type="entry name" value="MeTrfase_RsmB-F_NOP2_cat"/>
</dbReference>
<dbReference type="InterPro" id="IPR001678">
    <property type="entry name" value="MeTrfase_RsmB-F_NOP2_dom"/>
</dbReference>
<evidence type="ECO:0000256" key="5">
    <source>
        <dbReference type="ARBA" id="ARBA00022691"/>
    </source>
</evidence>
<dbReference type="InterPro" id="IPR011023">
    <property type="entry name" value="Nop2p"/>
</dbReference>
<dbReference type="PROSITE" id="PS51686">
    <property type="entry name" value="SAM_MT_RSMB_NOP"/>
    <property type="match status" value="1"/>
</dbReference>
<dbReference type="InterPro" id="IPR023267">
    <property type="entry name" value="RCMT"/>
</dbReference>
<dbReference type="Gene3D" id="3.30.70.1170">
    <property type="entry name" value="Sun protein, domain 3"/>
    <property type="match status" value="1"/>
</dbReference>
<dbReference type="GO" id="GO:0001510">
    <property type="term" value="P:RNA methylation"/>
    <property type="evidence" value="ECO:0007669"/>
    <property type="project" value="InterPro"/>
</dbReference>
<dbReference type="InterPro" id="IPR027391">
    <property type="entry name" value="Nol1_Nop2_Fmu_2"/>
</dbReference>
<feature type="active site" description="Nucleophile" evidence="7">
    <location>
        <position position="232"/>
    </location>
</feature>
<accession>A0A7C4X9V3</accession>
<dbReference type="AlphaFoldDB" id="A0A7C4X9V3"/>
<feature type="domain" description="SAM-dependent MTase RsmB/NOP-type" evidence="8">
    <location>
        <begin position="22"/>
        <end position="305"/>
    </location>
</feature>
<protein>
    <submittedName>
        <fullName evidence="9">NOL1/NOP2/sun family putative RNA methylase</fullName>
    </submittedName>
</protein>
<comment type="similarity">
    <text evidence="1 7">Belongs to the class I-like SAM-binding methyltransferase superfamily. RsmB/NOP family.</text>
</comment>
<feature type="binding site" evidence="7">
    <location>
        <begin position="110"/>
        <end position="116"/>
    </location>
    <ligand>
        <name>S-adenosyl-L-methionine</name>
        <dbReference type="ChEBI" id="CHEBI:59789"/>
    </ligand>
</feature>
<dbReference type="PRINTS" id="PR02008">
    <property type="entry name" value="RCMTFAMILY"/>
</dbReference>
<organism evidence="9">
    <name type="scientific">candidate division WOR-3 bacterium</name>
    <dbReference type="NCBI Taxonomy" id="2052148"/>
    <lineage>
        <taxon>Bacteria</taxon>
        <taxon>Bacteria division WOR-3</taxon>
    </lineage>
</organism>
<sequence>MNVKIEELYSRYQSIIPDFKIFLEYLQIPLYPSFRVNTIKVAPEKIFNLLKELKLTPLKFYSEGFSLNQRFPLGNHWTHQVGLIYAQEIASMIPAIILEPKPNETILDLCAAPGSKTTQIAQLMKNKGLIVANEVNKKRISGLIHNVKRCGLLNEVVISLPGERIGNILPDYFDRVLIDAPCSAEGTIRKSRAVLYHWGLKNIQKMSRIQKGLIVSGFKALKSGGTLVYSTCTIAPEENEGVIDYLLKKFPEAEVLPITIPGFKIRAGITHWQNESFDQRVKMCSRILPQDNNTAPFFVAKITKRGIPHLRPGFQGRIEFNERIIENLYRRFEIAKENFSNYAIFQRQNAFFISTCEVYSFFELPCIRKGLELGWIYDDVLKPDNDFIQIFGKGVKKNFVEIEEWELKRFLSGESIRTQSSLDGFVVLLFKDLPIGVGRINDKEIKSTIKPSRRIKSPE</sequence>
<dbReference type="Gene3D" id="3.40.50.150">
    <property type="entry name" value="Vaccinia Virus protein VP39"/>
    <property type="match status" value="1"/>
</dbReference>
<dbReference type="EMBL" id="DTGZ01000093">
    <property type="protein sequence ID" value="HGV97653.1"/>
    <property type="molecule type" value="Genomic_DNA"/>
</dbReference>
<dbReference type="NCBIfam" id="TIGR00446">
    <property type="entry name" value="nop2p"/>
    <property type="match status" value="1"/>
</dbReference>
<evidence type="ECO:0000256" key="3">
    <source>
        <dbReference type="ARBA" id="ARBA00022603"/>
    </source>
</evidence>
<dbReference type="InterPro" id="IPR031341">
    <property type="entry name" value="Methyltr_RsmF_N"/>
</dbReference>
<dbReference type="PANTHER" id="PTHR22807:SF30">
    <property type="entry name" value="28S RRNA (CYTOSINE(4447)-C(5))-METHYLTRANSFERASE-RELATED"/>
    <property type="match status" value="1"/>
</dbReference>
<dbReference type="InterPro" id="IPR029063">
    <property type="entry name" value="SAM-dependent_MTases_sf"/>
</dbReference>
<evidence type="ECO:0000256" key="7">
    <source>
        <dbReference type="PROSITE-ProRule" id="PRU01023"/>
    </source>
</evidence>
<gene>
    <name evidence="9" type="ORF">ENV60_05090</name>
</gene>
<evidence type="ECO:0000313" key="9">
    <source>
        <dbReference type="EMBL" id="HGV97653.1"/>
    </source>
</evidence>
<feature type="binding site" evidence="7">
    <location>
        <position position="134"/>
    </location>
    <ligand>
        <name>S-adenosyl-L-methionine</name>
        <dbReference type="ChEBI" id="CHEBI:59789"/>
    </ligand>
</feature>
<keyword evidence="4 7" id="KW-0808">Transferase</keyword>
<reference evidence="9" key="1">
    <citation type="journal article" date="2020" name="mSystems">
        <title>Genome- and Community-Level Interaction Insights into Carbon Utilization and Element Cycling Functions of Hydrothermarchaeota in Hydrothermal Sediment.</title>
        <authorList>
            <person name="Zhou Z."/>
            <person name="Liu Y."/>
            <person name="Xu W."/>
            <person name="Pan J."/>
            <person name="Luo Z.H."/>
            <person name="Li M."/>
        </authorList>
    </citation>
    <scope>NUCLEOTIDE SEQUENCE [LARGE SCALE GENOMIC DNA]</scope>
    <source>
        <strain evidence="9">SpSt-774</strain>
    </source>
</reference>